<evidence type="ECO:0000259" key="2">
    <source>
        <dbReference type="Pfam" id="PF16694"/>
    </source>
</evidence>
<protein>
    <recommendedName>
        <fullName evidence="2">Cytochrome P460 domain-containing protein</fullName>
    </recommendedName>
</protein>
<feature type="chain" id="PRO_5041435358" description="Cytochrome P460 domain-containing protein" evidence="1">
    <location>
        <begin position="24"/>
        <end position="188"/>
    </location>
</feature>
<keyword evidence="4" id="KW-1185">Reference proteome</keyword>
<dbReference type="Proteomes" id="UP001174909">
    <property type="component" value="Unassembled WGS sequence"/>
</dbReference>
<sequence>MKMRTRNLLAVLAITLLFTACASEKQLEEIIQQSNEEETTTLEESTQPDEPVVALPGLPDDVAGYTQWLKLNAEPIPPAPGGDPHNGTKNVHVNQTRDTIAPNGIQQFPYPDGSIVVKEASRPGKDYVGLIAIMRKKAGADPDHNDWQFIEYVRNAPDAEFSVIAEGRSCWGCHAGVKDIDYVFTELD</sequence>
<reference evidence="3" key="1">
    <citation type="submission" date="2023-03" db="EMBL/GenBank/DDBJ databases">
        <authorList>
            <person name="Steffen K."/>
            <person name="Cardenas P."/>
        </authorList>
    </citation>
    <scope>NUCLEOTIDE SEQUENCE</scope>
</reference>
<organism evidence="3 4">
    <name type="scientific">Geodia barretti</name>
    <name type="common">Barrett's horny sponge</name>
    <dbReference type="NCBI Taxonomy" id="519541"/>
    <lineage>
        <taxon>Eukaryota</taxon>
        <taxon>Metazoa</taxon>
        <taxon>Porifera</taxon>
        <taxon>Demospongiae</taxon>
        <taxon>Heteroscleromorpha</taxon>
        <taxon>Tetractinellida</taxon>
        <taxon>Astrophorina</taxon>
        <taxon>Geodiidae</taxon>
        <taxon>Geodia</taxon>
    </lineage>
</organism>
<dbReference type="EMBL" id="CASHTH010003333">
    <property type="protein sequence ID" value="CAI8043527.1"/>
    <property type="molecule type" value="Genomic_DNA"/>
</dbReference>
<gene>
    <name evidence="3" type="ORF">GBAR_LOCUS24135</name>
</gene>
<dbReference type="PROSITE" id="PS51257">
    <property type="entry name" value="PROKAR_LIPOPROTEIN"/>
    <property type="match status" value="1"/>
</dbReference>
<feature type="signal peptide" evidence="1">
    <location>
        <begin position="1"/>
        <end position="23"/>
    </location>
</feature>
<name>A0AA35XAC9_GEOBA</name>
<dbReference type="InterPro" id="IPR032033">
    <property type="entry name" value="Cytochrome_P460"/>
</dbReference>
<dbReference type="AlphaFoldDB" id="A0AA35XAC9"/>
<evidence type="ECO:0000313" key="3">
    <source>
        <dbReference type="EMBL" id="CAI8043527.1"/>
    </source>
</evidence>
<evidence type="ECO:0000256" key="1">
    <source>
        <dbReference type="SAM" id="SignalP"/>
    </source>
</evidence>
<dbReference type="InterPro" id="IPR038142">
    <property type="entry name" value="Cytochrome_P460_sp"/>
</dbReference>
<accession>A0AA35XAC9</accession>
<proteinExistence type="predicted"/>
<comment type="caution">
    <text evidence="3">The sequence shown here is derived from an EMBL/GenBank/DDBJ whole genome shotgun (WGS) entry which is preliminary data.</text>
</comment>
<feature type="domain" description="Cytochrome P460" evidence="2">
    <location>
        <begin position="63"/>
        <end position="185"/>
    </location>
</feature>
<keyword evidence="1" id="KW-0732">Signal</keyword>
<dbReference type="Pfam" id="PF16694">
    <property type="entry name" value="Cytochrome_P460"/>
    <property type="match status" value="1"/>
</dbReference>
<evidence type="ECO:0000313" key="4">
    <source>
        <dbReference type="Proteomes" id="UP001174909"/>
    </source>
</evidence>
<dbReference type="Gene3D" id="3.50.70.20">
    <property type="entry name" value="Cytochrome P460"/>
    <property type="match status" value="1"/>
</dbReference>
<dbReference type="CDD" id="cd20716">
    <property type="entry name" value="cyt_P460_fam"/>
    <property type="match status" value="1"/>
</dbReference>